<evidence type="ECO:0000256" key="2">
    <source>
        <dbReference type="ARBA" id="ARBA00004186"/>
    </source>
</evidence>
<feature type="region of interest" description="Disordered" evidence="7">
    <location>
        <begin position="173"/>
        <end position="192"/>
    </location>
</feature>
<feature type="domain" description="Inner centromere protein ARK-binding" evidence="8">
    <location>
        <begin position="545"/>
        <end position="601"/>
    </location>
</feature>
<feature type="compositionally biased region" description="Low complexity" evidence="7">
    <location>
        <begin position="175"/>
        <end position="188"/>
    </location>
</feature>
<protein>
    <recommendedName>
        <fullName evidence="8">Inner centromere protein ARK-binding domain-containing protein</fullName>
    </recommendedName>
</protein>
<dbReference type="AlphaFoldDB" id="D8TR17"/>
<gene>
    <name evidence="9" type="ORF">VOLCADRAFT_89192</name>
</gene>
<dbReference type="EMBL" id="GL378332">
    <property type="protein sequence ID" value="EFJ50123.1"/>
    <property type="molecule type" value="Genomic_DNA"/>
</dbReference>
<evidence type="ECO:0000313" key="10">
    <source>
        <dbReference type="Proteomes" id="UP000001058"/>
    </source>
</evidence>
<reference evidence="9 10" key="1">
    <citation type="journal article" date="2010" name="Science">
        <title>Genomic analysis of organismal complexity in the multicellular green alga Volvox carteri.</title>
        <authorList>
            <person name="Prochnik S.E."/>
            <person name="Umen J."/>
            <person name="Nedelcu A.M."/>
            <person name="Hallmann A."/>
            <person name="Miller S.M."/>
            <person name="Nishii I."/>
            <person name="Ferris P."/>
            <person name="Kuo A."/>
            <person name="Mitros T."/>
            <person name="Fritz-Laylin L.K."/>
            <person name="Hellsten U."/>
            <person name="Chapman J."/>
            <person name="Simakov O."/>
            <person name="Rensing S.A."/>
            <person name="Terry A."/>
            <person name="Pangilinan J."/>
            <person name="Kapitonov V."/>
            <person name="Jurka J."/>
            <person name="Salamov A."/>
            <person name="Shapiro H."/>
            <person name="Schmutz J."/>
            <person name="Grimwood J."/>
            <person name="Lindquist E."/>
            <person name="Lucas S."/>
            <person name="Grigoriev I.V."/>
            <person name="Schmitt R."/>
            <person name="Kirk D."/>
            <person name="Rokhsar D.S."/>
        </authorList>
    </citation>
    <scope>NUCLEOTIDE SEQUENCE [LARGE SCALE GENOMIC DNA]</scope>
    <source>
        <strain evidence="10">f. Nagariensis / Eve</strain>
    </source>
</reference>
<dbReference type="KEGG" id="vcn:VOLCADRAFT_89192"/>
<feature type="compositionally biased region" description="Basic and acidic residues" evidence="7">
    <location>
        <begin position="12"/>
        <end position="49"/>
    </location>
</feature>
<keyword evidence="4" id="KW-0963">Cytoplasm</keyword>
<evidence type="ECO:0000256" key="6">
    <source>
        <dbReference type="ARBA" id="ARBA00023242"/>
    </source>
</evidence>
<keyword evidence="5" id="KW-0206">Cytoskeleton</keyword>
<name>D8TR17_VOLCA</name>
<dbReference type="InterPro" id="IPR005635">
    <property type="entry name" value="Inner_centromere_prot_ARK-bd"/>
</dbReference>
<dbReference type="GeneID" id="9623448"/>
<evidence type="ECO:0000256" key="1">
    <source>
        <dbReference type="ARBA" id="ARBA00004123"/>
    </source>
</evidence>
<feature type="region of interest" description="Disordered" evidence="7">
    <location>
        <begin position="1"/>
        <end position="110"/>
    </location>
</feature>
<evidence type="ECO:0000256" key="3">
    <source>
        <dbReference type="ARBA" id="ARBA00010042"/>
    </source>
</evidence>
<dbReference type="STRING" id="3068.D8TR17"/>
<organism evidence="10">
    <name type="scientific">Volvox carteri f. nagariensis</name>
    <dbReference type="NCBI Taxonomy" id="3068"/>
    <lineage>
        <taxon>Eukaryota</taxon>
        <taxon>Viridiplantae</taxon>
        <taxon>Chlorophyta</taxon>
        <taxon>core chlorophytes</taxon>
        <taxon>Chlorophyceae</taxon>
        <taxon>CS clade</taxon>
        <taxon>Chlamydomonadales</taxon>
        <taxon>Volvocaceae</taxon>
        <taxon>Volvox</taxon>
    </lineage>
</organism>
<feature type="region of interest" description="Disordered" evidence="7">
    <location>
        <begin position="240"/>
        <end position="259"/>
    </location>
</feature>
<dbReference type="GO" id="GO:0005819">
    <property type="term" value="C:spindle"/>
    <property type="evidence" value="ECO:0007669"/>
    <property type="project" value="UniProtKB-SubCell"/>
</dbReference>
<proteinExistence type="inferred from homology"/>
<evidence type="ECO:0000313" key="9">
    <source>
        <dbReference type="EMBL" id="EFJ50123.1"/>
    </source>
</evidence>
<keyword evidence="6" id="KW-0539">Nucleus</keyword>
<dbReference type="eggNOG" id="ENOG502RRF6">
    <property type="taxonomic scope" value="Eukaryota"/>
</dbReference>
<dbReference type="GO" id="GO:0005634">
    <property type="term" value="C:nucleus"/>
    <property type="evidence" value="ECO:0007669"/>
    <property type="project" value="UniProtKB-SubCell"/>
</dbReference>
<feature type="region of interest" description="Disordered" evidence="7">
    <location>
        <begin position="602"/>
        <end position="634"/>
    </location>
</feature>
<accession>D8TR17</accession>
<dbReference type="RefSeq" id="XP_002948743.1">
    <property type="nucleotide sequence ID" value="XM_002948697.1"/>
</dbReference>
<evidence type="ECO:0000256" key="7">
    <source>
        <dbReference type="SAM" id="MobiDB-lite"/>
    </source>
</evidence>
<sequence>MLTKIAASVETVAEKQQRVKARRLEEDERRRAKLHADLQAKEDKRRNIEAAKLQQRLGGGHGAPGRNRKSSAAQPFGRPLVAPSTARAGQKRGRCSPEFTPAKPKRPKVEAGWRGPVEELGAIPALGRKAGPQTSGGSLAEPISVGAAAAAAAPPPQLRKQPTVEVQIARVAGKPASPSATAATQARGRGTRQMRDLEAQFGSLVMHPKAKAATEHGAIILQRKTPAAAAMALRRSIAAPAKKRGVKEPQRGSKAASESVVTIAPALTTGIAPVAETPAEMGQPRPSQRQQPVAGEVVVDPLHGYSRGGTPGAGARQEATEVAIAGEGPWGRSGCSRTPTPDCAAGTVEAVLHGNVKAKAAFYEQKNEQAKKAATEHTPLRKQAVGATANPASGYRAGFMGLSLVKTPGPKTGTAKTPGPKTGPVANNMVSPAVQMQIKLLPAVHAQSAAAGPEGSKAAGAAPGLPRPKPVGVVQAKQAPVAAAGSQREGGVTPGAADLTEEDRRNVLAIQTSPYVMQIKPRTPAVTTATKPLFNYKISTYRSDSDSDSCDDEDGPGRRCKPVPAWAAEDKVLLAVDAQAGMNADAIFGSYPRTIDVVKVFSNMPPPGDKDPRGRPRRDYRRRGSSGNWELDMF</sequence>
<evidence type="ECO:0000259" key="8">
    <source>
        <dbReference type="Pfam" id="PF03941"/>
    </source>
</evidence>
<dbReference type="Pfam" id="PF03941">
    <property type="entry name" value="INCENP_ARK-bind"/>
    <property type="match status" value="1"/>
</dbReference>
<evidence type="ECO:0000256" key="5">
    <source>
        <dbReference type="ARBA" id="ARBA00023212"/>
    </source>
</evidence>
<dbReference type="InParanoid" id="D8TR17"/>
<feature type="compositionally biased region" description="Basic residues" evidence="7">
    <location>
        <begin position="615"/>
        <end position="624"/>
    </location>
</feature>
<evidence type="ECO:0000256" key="4">
    <source>
        <dbReference type="ARBA" id="ARBA00022490"/>
    </source>
</evidence>
<comment type="similarity">
    <text evidence="3">Belongs to the INCENP family.</text>
</comment>
<comment type="subcellular location">
    <subcellularLocation>
        <location evidence="2">Cytoplasm</location>
        <location evidence="2">Cytoskeleton</location>
        <location evidence="2">Spindle</location>
    </subcellularLocation>
    <subcellularLocation>
        <location evidence="1">Nucleus</location>
    </subcellularLocation>
</comment>
<keyword evidence="10" id="KW-1185">Reference proteome</keyword>
<dbReference type="OrthoDB" id="6123at2759"/>
<dbReference type="Proteomes" id="UP000001058">
    <property type="component" value="Unassembled WGS sequence"/>
</dbReference>